<dbReference type="GO" id="GO:0003677">
    <property type="term" value="F:DNA binding"/>
    <property type="evidence" value="ECO:0007669"/>
    <property type="project" value="UniProtKB-KW"/>
</dbReference>
<evidence type="ECO:0000259" key="7">
    <source>
        <dbReference type="PROSITE" id="PS50949"/>
    </source>
</evidence>
<evidence type="ECO:0000256" key="2">
    <source>
        <dbReference type="ARBA" id="ARBA00022576"/>
    </source>
</evidence>
<dbReference type="Gene3D" id="1.10.10.10">
    <property type="entry name" value="Winged helix-like DNA-binding domain superfamily/Winged helix DNA-binding domain"/>
    <property type="match status" value="1"/>
</dbReference>
<keyword evidence="4" id="KW-0805">Transcription regulation</keyword>
<dbReference type="GO" id="GO:0030170">
    <property type="term" value="F:pyridoxal phosphate binding"/>
    <property type="evidence" value="ECO:0007669"/>
    <property type="project" value="InterPro"/>
</dbReference>
<dbReference type="InterPro" id="IPR004839">
    <property type="entry name" value="Aminotransferase_I/II_large"/>
</dbReference>
<dbReference type="AlphaFoldDB" id="A0A1L8QWI5"/>
<protein>
    <recommendedName>
        <fullName evidence="7">HTH gntR-type domain-containing protein</fullName>
    </recommendedName>
</protein>
<keyword evidence="3" id="KW-0663">Pyridoxal phosphate</keyword>
<dbReference type="PANTHER" id="PTHR46577">
    <property type="entry name" value="HTH-TYPE TRANSCRIPTIONAL REGULATORY PROTEIN GABR"/>
    <property type="match status" value="1"/>
</dbReference>
<dbReference type="CDD" id="cd07377">
    <property type="entry name" value="WHTH_GntR"/>
    <property type="match status" value="1"/>
</dbReference>
<dbReference type="GO" id="GO:0008483">
    <property type="term" value="F:transaminase activity"/>
    <property type="evidence" value="ECO:0007669"/>
    <property type="project" value="UniProtKB-KW"/>
</dbReference>
<proteinExistence type="inferred from homology"/>
<dbReference type="InterPro" id="IPR000524">
    <property type="entry name" value="Tscrpt_reg_HTH_GntR"/>
</dbReference>
<dbReference type="Gene3D" id="3.90.1150.10">
    <property type="entry name" value="Aspartate Aminotransferase, domain 1"/>
    <property type="match status" value="1"/>
</dbReference>
<dbReference type="InterPro" id="IPR036388">
    <property type="entry name" value="WH-like_DNA-bd_sf"/>
</dbReference>
<evidence type="ECO:0000313" key="9">
    <source>
        <dbReference type="Proteomes" id="UP000182149"/>
    </source>
</evidence>
<reference evidence="8 9" key="1">
    <citation type="submission" date="2014-12" db="EMBL/GenBank/DDBJ databases">
        <title>Draft genome sequences of 29 type strains of Enterococci.</title>
        <authorList>
            <person name="Zhong Z."/>
            <person name="Sun Z."/>
            <person name="Liu W."/>
            <person name="Zhang W."/>
            <person name="Zhang H."/>
        </authorList>
    </citation>
    <scope>NUCLEOTIDE SEQUENCE [LARGE SCALE GENOMIC DNA]</scope>
    <source>
        <strain evidence="8 9">DSM 17690</strain>
    </source>
</reference>
<keyword evidence="2" id="KW-0808">Transferase</keyword>
<dbReference type="InterPro" id="IPR036390">
    <property type="entry name" value="WH_DNA-bd_sf"/>
</dbReference>
<dbReference type="OrthoDB" id="9802328at2"/>
<evidence type="ECO:0000256" key="5">
    <source>
        <dbReference type="ARBA" id="ARBA00023125"/>
    </source>
</evidence>
<dbReference type="STRING" id="328396.RU93_GL001102"/>
<dbReference type="Pfam" id="PF00155">
    <property type="entry name" value="Aminotran_1_2"/>
    <property type="match status" value="1"/>
</dbReference>
<dbReference type="InterPro" id="IPR015422">
    <property type="entry name" value="PyrdxlP-dep_Trfase_small"/>
</dbReference>
<dbReference type="SUPFAM" id="SSF53383">
    <property type="entry name" value="PLP-dependent transferases"/>
    <property type="match status" value="1"/>
</dbReference>
<dbReference type="SUPFAM" id="SSF46785">
    <property type="entry name" value="Winged helix' DNA-binding domain"/>
    <property type="match status" value="1"/>
</dbReference>
<sequence length="476" mass="55459">MWLPSKEKKEPLYQQIIEHLIQQIQIGELLPGDTLLAERKLANRYHVNRSTVVRALDELNSIGWIERKHGSGTIVSENLPSARHIPTPLIRLLGRSHFQEDYYTTTIKEQLKDPHTLDFFTGDLPLDLIPDFEFPAISWEHLITEEKKVTASGYEPLKQYIRKKLIEEMALPSKNQEVLITSGSTQGMILLLQNLLKPGDCVATEDPSFLFSLPIFAPLGIELVGIKQDEEGMSCRELEKNILQKRIKLLYLNPNYQNPTSQTISLSRRRELIELCKKYEIPIIEDDVFADFDFTTPLPTLKQLAPEQVIYLGSFSKLFSSRIKIGWIYASDPLIKRLTLTKQQTEQETELFPQLLATSVLTANDYPMKHQQLRNQLIQRRDYFVEGMESLKEFWSYEAIQGGLYYWVTWRGGPLSRTQWGLFLEENLAVAPSFLFGRDSQHFRMNYTRLNEENRMLFFEKMKKITDILKQQKKER</sequence>
<dbReference type="Proteomes" id="UP000182149">
    <property type="component" value="Unassembled WGS sequence"/>
</dbReference>
<keyword evidence="9" id="KW-1185">Reference proteome</keyword>
<dbReference type="EMBL" id="JXKD01000002">
    <property type="protein sequence ID" value="OJG11869.1"/>
    <property type="molecule type" value="Genomic_DNA"/>
</dbReference>
<keyword evidence="6" id="KW-0804">Transcription</keyword>
<dbReference type="InterPro" id="IPR051446">
    <property type="entry name" value="HTH_trans_reg/aminotransferase"/>
</dbReference>
<comment type="caution">
    <text evidence="8">The sequence shown here is derived from an EMBL/GenBank/DDBJ whole genome shotgun (WGS) entry which is preliminary data.</text>
</comment>
<evidence type="ECO:0000256" key="4">
    <source>
        <dbReference type="ARBA" id="ARBA00023015"/>
    </source>
</evidence>
<name>A0A1L8QWI5_9ENTE</name>
<dbReference type="PROSITE" id="PS50949">
    <property type="entry name" value="HTH_GNTR"/>
    <property type="match status" value="1"/>
</dbReference>
<keyword evidence="5" id="KW-0238">DNA-binding</keyword>
<keyword evidence="2" id="KW-0032">Aminotransferase</keyword>
<evidence type="ECO:0000256" key="3">
    <source>
        <dbReference type="ARBA" id="ARBA00022898"/>
    </source>
</evidence>
<evidence type="ECO:0000256" key="6">
    <source>
        <dbReference type="ARBA" id="ARBA00023163"/>
    </source>
</evidence>
<comment type="similarity">
    <text evidence="1">In the C-terminal section; belongs to the class-I pyridoxal-phosphate-dependent aminotransferase family.</text>
</comment>
<dbReference type="GO" id="GO:0003700">
    <property type="term" value="F:DNA-binding transcription factor activity"/>
    <property type="evidence" value="ECO:0007669"/>
    <property type="project" value="InterPro"/>
</dbReference>
<dbReference type="Pfam" id="PF00392">
    <property type="entry name" value="GntR"/>
    <property type="match status" value="1"/>
</dbReference>
<dbReference type="PANTHER" id="PTHR46577:SF2">
    <property type="entry name" value="TRANSCRIPTIONAL REGULATORY PROTEIN"/>
    <property type="match status" value="1"/>
</dbReference>
<dbReference type="InterPro" id="IPR015421">
    <property type="entry name" value="PyrdxlP-dep_Trfase_major"/>
</dbReference>
<feature type="domain" description="HTH gntR-type" evidence="7">
    <location>
        <begin position="10"/>
        <end position="78"/>
    </location>
</feature>
<dbReference type="Gene3D" id="3.40.640.10">
    <property type="entry name" value="Type I PLP-dependent aspartate aminotransferase-like (Major domain)"/>
    <property type="match status" value="1"/>
</dbReference>
<evidence type="ECO:0000256" key="1">
    <source>
        <dbReference type="ARBA" id="ARBA00005384"/>
    </source>
</evidence>
<dbReference type="SMART" id="SM00345">
    <property type="entry name" value="HTH_GNTR"/>
    <property type="match status" value="1"/>
</dbReference>
<dbReference type="RefSeq" id="WP_071874037.1">
    <property type="nucleotide sequence ID" value="NZ_JBHSHF010000012.1"/>
</dbReference>
<dbReference type="CDD" id="cd00609">
    <property type="entry name" value="AAT_like"/>
    <property type="match status" value="1"/>
</dbReference>
<organism evidence="8 9">
    <name type="scientific">Enterococcus aquimarinus</name>
    <dbReference type="NCBI Taxonomy" id="328396"/>
    <lineage>
        <taxon>Bacteria</taxon>
        <taxon>Bacillati</taxon>
        <taxon>Bacillota</taxon>
        <taxon>Bacilli</taxon>
        <taxon>Lactobacillales</taxon>
        <taxon>Enterococcaceae</taxon>
        <taxon>Enterococcus</taxon>
    </lineage>
</organism>
<gene>
    <name evidence="8" type="ORF">RU93_GL001102</name>
</gene>
<evidence type="ECO:0000313" key="8">
    <source>
        <dbReference type="EMBL" id="OJG11869.1"/>
    </source>
</evidence>
<dbReference type="InterPro" id="IPR015424">
    <property type="entry name" value="PyrdxlP-dep_Trfase"/>
</dbReference>
<accession>A0A1L8QWI5</accession>